<evidence type="ECO:0000313" key="2">
    <source>
        <dbReference type="EMBL" id="KAF7366198.1"/>
    </source>
</evidence>
<gene>
    <name evidence="2" type="ORF">MVEN_00496900</name>
</gene>
<dbReference type="Proteomes" id="UP000620124">
    <property type="component" value="Unassembled WGS sequence"/>
</dbReference>
<feature type="compositionally biased region" description="Basic residues" evidence="1">
    <location>
        <begin position="63"/>
        <end position="75"/>
    </location>
</feature>
<proteinExistence type="predicted"/>
<protein>
    <submittedName>
        <fullName evidence="2">Uncharacterized protein</fullName>
    </submittedName>
</protein>
<dbReference type="AlphaFoldDB" id="A0A8H6YS51"/>
<accession>A0A8H6YS51</accession>
<organism evidence="2 3">
    <name type="scientific">Mycena venus</name>
    <dbReference type="NCBI Taxonomy" id="2733690"/>
    <lineage>
        <taxon>Eukaryota</taxon>
        <taxon>Fungi</taxon>
        <taxon>Dikarya</taxon>
        <taxon>Basidiomycota</taxon>
        <taxon>Agaricomycotina</taxon>
        <taxon>Agaricomycetes</taxon>
        <taxon>Agaricomycetidae</taxon>
        <taxon>Agaricales</taxon>
        <taxon>Marasmiineae</taxon>
        <taxon>Mycenaceae</taxon>
        <taxon>Mycena</taxon>
    </lineage>
</organism>
<name>A0A8H6YS51_9AGAR</name>
<evidence type="ECO:0000313" key="3">
    <source>
        <dbReference type="Proteomes" id="UP000620124"/>
    </source>
</evidence>
<sequence>MSHPYSGSGSHVDTNEPGLEAVQTDHIQYDIVPSFSSWHSSVALSPSPPSTSNLLTDLAHPAARTRRPRHQHHRPRPDSQEPLIPLPNAPSYLTHPYKIAHPLEEENAEFVSPLSAATLSPNRPPKGPAYSARRLTFTARDPLHGETQEHLEGGKRRRVGYWRRKIQKQIQRALLKLRRFLEAL</sequence>
<evidence type="ECO:0000256" key="1">
    <source>
        <dbReference type="SAM" id="MobiDB-lite"/>
    </source>
</evidence>
<dbReference type="OrthoDB" id="10650276at2759"/>
<feature type="region of interest" description="Disordered" evidence="1">
    <location>
        <begin position="62"/>
        <end position="90"/>
    </location>
</feature>
<keyword evidence="3" id="KW-1185">Reference proteome</keyword>
<reference evidence="2" key="1">
    <citation type="submission" date="2020-05" db="EMBL/GenBank/DDBJ databases">
        <title>Mycena genomes resolve the evolution of fungal bioluminescence.</title>
        <authorList>
            <person name="Tsai I.J."/>
        </authorList>
    </citation>
    <scope>NUCLEOTIDE SEQUENCE</scope>
    <source>
        <strain evidence="2">CCC161011</strain>
    </source>
</reference>
<comment type="caution">
    <text evidence="2">The sequence shown here is derived from an EMBL/GenBank/DDBJ whole genome shotgun (WGS) entry which is preliminary data.</text>
</comment>
<dbReference type="EMBL" id="JACAZI010000003">
    <property type="protein sequence ID" value="KAF7366198.1"/>
    <property type="molecule type" value="Genomic_DNA"/>
</dbReference>